<proteinExistence type="predicted"/>
<sequence length="1110" mass="119763">MKRRRWGGGTKTPAEIYLANGFPPNPSPPRGPSSPPSDPASGCLDAEKRRKGVEGKAGGRSARLTASKTAVIHAGHGAQSAAVSLTAKPSERGYRLARGRPSLGGLIGATKMVKAASVVEEHDDASLRRIRAGSAGGGVTLSAEPSCCGVADEDGDGGDSGEPLEEAACFYGAVSRETAEWILWERGCADGLYLLRRSGPDYVLSLCFDRSVLHYRIRRLAGAGVELCGLPGQQFRDPWALLEGVQGLATRPSLPCNRARDAMLPPTHWGLSDDTVRAFMLLKARQWGMDEQQLDGSPTPPSPQGVRSEGSPGPGDLRSLLSKTLHEIQPWFHGRLSRADAERRLQDAGHLDGRFLVRERDDSSYALCLSHGGSVKHYKVDVTPSGEFAIQDGQRFPSIMSLISHYTLFSDGLWCPLTEACVRPDCHLAAKPTSTVSRAEQRRSFAATTTTTTRTGILNRLVASITPQGLITVAYVFTQQAMERSRTMPRLRASSRLSCSSPPPQHHHHHLPAASAAATMGCHHTSSGAHTSSGGGRRSATGSRLHKASSFDHLLPGFISYLFSGDGDRKTLRRKSSGGKRLPEMEQTLPRRVPSVPSEYSCERPVPAPRHSLARRDYQEDPVYANRQALLRRAAAAAAAAAASAESGPEATQLAPLIELESPPPGPPTPVSSSSGPNPGGPCRRSASSPSVATRALMLSDLDSFPQPVPLPDEARSPSPTLILFSECGDLEDGPYEEIDSAGSLSDSATLPGSDSGGGGSPTSGRLIDVSQEDDAPLPKDKDSSAPASPERYLPPGPGSDGGLKPWLSKEESESAYQAMKRFVSGPMSLDPKLIVLKDRIGVGNFGEVHRALFGSGPVEVQIAVKRLRDTIVGDHKEEIMNEAQTMAQLDHPHIVRLIGISQGQSLMLVMELAPLGPLNRFLRLNRSQLRQDGAGRVLSLASQVCGAMAYLEARQLVHRDLAARNVLLVNDRFVKVSDFGMTRALGSGKDYYKAQAAGKWPLRWYAPECIYFFKFSTKSDVWSFGVTLWEAMSYGERPYQLSEGTAKMSNTLTTDNMGDELEKIAKPSKNHPTWSVVQGSVGRAMPEWKDVPPRPSLLESPIDYFRRFF</sequence>
<keyword evidence="2" id="KW-1185">Reference proteome</keyword>
<reference evidence="1" key="1">
    <citation type="submission" date="2020-05" db="EMBL/GenBank/DDBJ databases">
        <title>Large-scale comparative analyses of tick genomes elucidate their genetic diversity and vector capacities.</title>
        <authorList>
            <person name="Jia N."/>
            <person name="Wang J."/>
            <person name="Shi W."/>
            <person name="Du L."/>
            <person name="Sun Y."/>
            <person name="Zhan W."/>
            <person name="Jiang J."/>
            <person name="Wang Q."/>
            <person name="Zhang B."/>
            <person name="Ji P."/>
            <person name="Sakyi L.B."/>
            <person name="Cui X."/>
            <person name="Yuan T."/>
            <person name="Jiang B."/>
            <person name="Yang W."/>
            <person name="Lam T.T.-Y."/>
            <person name="Chang Q."/>
            <person name="Ding S."/>
            <person name="Wang X."/>
            <person name="Zhu J."/>
            <person name="Ruan X."/>
            <person name="Zhao L."/>
            <person name="Wei J."/>
            <person name="Que T."/>
            <person name="Du C."/>
            <person name="Cheng J."/>
            <person name="Dai P."/>
            <person name="Han X."/>
            <person name="Huang E."/>
            <person name="Gao Y."/>
            <person name="Liu J."/>
            <person name="Shao H."/>
            <person name="Ye R."/>
            <person name="Li L."/>
            <person name="Wei W."/>
            <person name="Wang X."/>
            <person name="Wang C."/>
            <person name="Yang T."/>
            <person name="Huo Q."/>
            <person name="Li W."/>
            <person name="Guo W."/>
            <person name="Chen H."/>
            <person name="Zhou L."/>
            <person name="Ni X."/>
            <person name="Tian J."/>
            <person name="Zhou Y."/>
            <person name="Sheng Y."/>
            <person name="Liu T."/>
            <person name="Pan Y."/>
            <person name="Xia L."/>
            <person name="Li J."/>
            <person name="Zhao F."/>
            <person name="Cao W."/>
        </authorList>
    </citation>
    <scope>NUCLEOTIDE SEQUENCE</scope>
    <source>
        <strain evidence="1">Hyas-2018</strain>
    </source>
</reference>
<dbReference type="Proteomes" id="UP000821845">
    <property type="component" value="Chromosome 11"/>
</dbReference>
<accession>A0ACB7T3C1</accession>
<protein>
    <submittedName>
        <fullName evidence="1">Uncharacterized protein</fullName>
    </submittedName>
</protein>
<name>A0ACB7T3C1_HYAAI</name>
<dbReference type="EMBL" id="CM023491">
    <property type="protein sequence ID" value="KAH6940766.1"/>
    <property type="molecule type" value="Genomic_DNA"/>
</dbReference>
<evidence type="ECO:0000313" key="1">
    <source>
        <dbReference type="EMBL" id="KAH6940766.1"/>
    </source>
</evidence>
<comment type="caution">
    <text evidence="1">The sequence shown here is derived from an EMBL/GenBank/DDBJ whole genome shotgun (WGS) entry which is preliminary data.</text>
</comment>
<organism evidence="1 2">
    <name type="scientific">Hyalomma asiaticum</name>
    <name type="common">Tick</name>
    <dbReference type="NCBI Taxonomy" id="266040"/>
    <lineage>
        <taxon>Eukaryota</taxon>
        <taxon>Metazoa</taxon>
        <taxon>Ecdysozoa</taxon>
        <taxon>Arthropoda</taxon>
        <taxon>Chelicerata</taxon>
        <taxon>Arachnida</taxon>
        <taxon>Acari</taxon>
        <taxon>Parasitiformes</taxon>
        <taxon>Ixodida</taxon>
        <taxon>Ixodoidea</taxon>
        <taxon>Ixodidae</taxon>
        <taxon>Hyalomminae</taxon>
        <taxon>Hyalomma</taxon>
    </lineage>
</organism>
<gene>
    <name evidence="1" type="ORF">HPB50_006476</name>
</gene>
<evidence type="ECO:0000313" key="2">
    <source>
        <dbReference type="Proteomes" id="UP000821845"/>
    </source>
</evidence>